<gene>
    <name evidence="2" type="ORF">EWV40_17400</name>
</gene>
<comment type="caution">
    <text evidence="2">The sequence shown here is derived from an EMBL/GenBank/DDBJ whole genome shotgun (WGS) entry which is preliminary data.</text>
</comment>
<evidence type="ECO:0000313" key="2">
    <source>
        <dbReference type="EMBL" id="TRV18259.1"/>
    </source>
</evidence>
<evidence type="ECO:0000256" key="1">
    <source>
        <dbReference type="SAM" id="MobiDB-lite"/>
    </source>
</evidence>
<dbReference type="Proteomes" id="UP000320730">
    <property type="component" value="Unassembled WGS sequence"/>
</dbReference>
<reference evidence="2 3" key="1">
    <citation type="submission" date="2019-01" db="EMBL/GenBank/DDBJ databases">
        <title>Coherence of Microcystis species and biogeography revealed through population genomics.</title>
        <authorList>
            <person name="Perez-Carrascal O.M."/>
            <person name="Terrat Y."/>
            <person name="Giani A."/>
            <person name="Fortin N."/>
            <person name="Tromas N."/>
            <person name="Shapiro B.J."/>
        </authorList>
    </citation>
    <scope>NUCLEOTIDE SEQUENCE [LARGE SCALE GENOMIC DNA]</scope>
    <source>
        <strain evidence="2">Mf_WU_F_19750830_S460</strain>
    </source>
</reference>
<dbReference type="EMBL" id="SFAN01000152">
    <property type="protein sequence ID" value="TRV18259.1"/>
    <property type="molecule type" value="Genomic_DNA"/>
</dbReference>
<organism evidence="2 3">
    <name type="scientific">Microcystis flos-aquae Mf_WU_F_19750830_S460</name>
    <dbReference type="NCBI Taxonomy" id="2486237"/>
    <lineage>
        <taxon>Bacteria</taxon>
        <taxon>Bacillati</taxon>
        <taxon>Cyanobacteriota</taxon>
        <taxon>Cyanophyceae</taxon>
        <taxon>Oscillatoriophycideae</taxon>
        <taxon>Chroococcales</taxon>
        <taxon>Microcystaceae</taxon>
        <taxon>Microcystis</taxon>
    </lineage>
</organism>
<proteinExistence type="predicted"/>
<feature type="region of interest" description="Disordered" evidence="1">
    <location>
        <begin position="61"/>
        <end position="126"/>
    </location>
</feature>
<feature type="compositionally biased region" description="Basic and acidic residues" evidence="1">
    <location>
        <begin position="103"/>
        <end position="126"/>
    </location>
</feature>
<protein>
    <submittedName>
        <fullName evidence="2">Uncharacterized protein</fullName>
    </submittedName>
</protein>
<sequence length="126" mass="14055">MLTLGQSVAEAMRLEGSGAIPIVAHEGEELVSDKNGDAEFYRRLKKSGTLDRLKRHNTIENYKDGGTVGEGKVTGNQSKSSSENSGQKTVNNHYSFNYTIKANDPDSFRKSKHQIDIDDRRRLGKR</sequence>
<dbReference type="AlphaFoldDB" id="A0A552LDG8"/>
<feature type="compositionally biased region" description="Polar residues" evidence="1">
    <location>
        <begin position="74"/>
        <end position="100"/>
    </location>
</feature>
<accession>A0A552LDG8</accession>
<name>A0A552LDG8_9CHRO</name>
<evidence type="ECO:0000313" key="3">
    <source>
        <dbReference type="Proteomes" id="UP000320730"/>
    </source>
</evidence>